<comment type="caution">
    <text evidence="11">The sequence shown here is derived from an EMBL/GenBank/DDBJ whole genome shotgun (WGS) entry which is preliminary data.</text>
</comment>
<evidence type="ECO:0000256" key="4">
    <source>
        <dbReference type="ARBA" id="ARBA00019020"/>
    </source>
</evidence>
<accession>A0A851TQ22</accession>
<keyword evidence="5" id="KW-0217">Developmental protein</keyword>
<dbReference type="Gene3D" id="2.60.40.790">
    <property type="match status" value="1"/>
</dbReference>
<organism evidence="11 12">
    <name type="scientific">Elachura formosa</name>
    <name type="common">spotted wren-babbler</name>
    <dbReference type="NCBI Taxonomy" id="1463973"/>
    <lineage>
        <taxon>Eukaryota</taxon>
        <taxon>Metazoa</taxon>
        <taxon>Chordata</taxon>
        <taxon>Craniata</taxon>
        <taxon>Vertebrata</taxon>
        <taxon>Euteleostomi</taxon>
        <taxon>Archelosauria</taxon>
        <taxon>Archosauria</taxon>
        <taxon>Dinosauria</taxon>
        <taxon>Saurischia</taxon>
        <taxon>Theropoda</taxon>
        <taxon>Coelurosauria</taxon>
        <taxon>Aves</taxon>
        <taxon>Neognathae</taxon>
        <taxon>Neoaves</taxon>
        <taxon>Telluraves</taxon>
        <taxon>Australaves</taxon>
        <taxon>Passeriformes</taxon>
        <taxon>Elachuridae</taxon>
        <taxon>Elachura</taxon>
    </lineage>
</organism>
<dbReference type="GO" id="GO:0005813">
    <property type="term" value="C:centrosome"/>
    <property type="evidence" value="ECO:0007669"/>
    <property type="project" value="UniProtKB-SubCell"/>
</dbReference>
<keyword evidence="8" id="KW-0744">Spermatogenesis</keyword>
<dbReference type="OrthoDB" id="1431247at2759"/>
<evidence type="ECO:0000256" key="8">
    <source>
        <dbReference type="ARBA" id="ARBA00022871"/>
    </source>
</evidence>
<keyword evidence="6" id="KW-0221">Differentiation</keyword>
<keyword evidence="7" id="KW-0282">Flagellum</keyword>
<evidence type="ECO:0000256" key="7">
    <source>
        <dbReference type="ARBA" id="ARBA00022846"/>
    </source>
</evidence>
<dbReference type="GO" id="GO:0031514">
    <property type="term" value="C:motile cilium"/>
    <property type="evidence" value="ECO:0007669"/>
    <property type="project" value="UniProtKB-SubCell"/>
</dbReference>
<dbReference type="GO" id="GO:0007283">
    <property type="term" value="P:spermatogenesis"/>
    <property type="evidence" value="ECO:0007669"/>
    <property type="project" value="UniProtKB-KW"/>
</dbReference>
<dbReference type="InterPro" id="IPR008978">
    <property type="entry name" value="HSP20-like_chaperone"/>
</dbReference>
<name>A0A851TQ22_9PASS</name>
<feature type="domain" description="SHSP" evidence="10">
    <location>
        <begin position="24"/>
        <end position="80"/>
    </location>
</feature>
<evidence type="ECO:0000259" key="10">
    <source>
        <dbReference type="Pfam" id="PF00011"/>
    </source>
</evidence>
<keyword evidence="9" id="KW-0966">Cell projection</keyword>
<evidence type="ECO:0000256" key="5">
    <source>
        <dbReference type="ARBA" id="ARBA00022473"/>
    </source>
</evidence>
<evidence type="ECO:0000256" key="2">
    <source>
        <dbReference type="ARBA" id="ARBA00004230"/>
    </source>
</evidence>
<dbReference type="Pfam" id="PF00011">
    <property type="entry name" value="HSP20"/>
    <property type="match status" value="1"/>
</dbReference>
<dbReference type="GO" id="GO:0030154">
    <property type="term" value="P:cell differentiation"/>
    <property type="evidence" value="ECO:0007669"/>
    <property type="project" value="UniProtKB-KW"/>
</dbReference>
<dbReference type="InterPro" id="IPR037389">
    <property type="entry name" value="ODFP"/>
</dbReference>
<protein>
    <recommendedName>
        <fullName evidence="4">Outer dense fiber protein 1</fullName>
    </recommendedName>
</protein>
<dbReference type="AlphaFoldDB" id="A0A851TQ22"/>
<dbReference type="SUPFAM" id="SSF49764">
    <property type="entry name" value="HSP20-like chaperones"/>
    <property type="match status" value="1"/>
</dbReference>
<evidence type="ECO:0000313" key="11">
    <source>
        <dbReference type="EMBL" id="NXD18804.1"/>
    </source>
</evidence>
<evidence type="ECO:0000256" key="6">
    <source>
        <dbReference type="ARBA" id="ARBA00022782"/>
    </source>
</evidence>
<feature type="non-terminal residue" evidence="11">
    <location>
        <position position="1"/>
    </location>
</feature>
<comment type="subcellular location">
    <subcellularLocation>
        <location evidence="2">Cell projection</location>
        <location evidence="2">Cilium</location>
        <location evidence="2">Flagellum</location>
    </subcellularLocation>
    <subcellularLocation>
        <location evidence="3">Cytoplasm</location>
        <location evidence="3">Cytoskeleton</location>
        <location evidence="3">Microtubule organizing center</location>
        <location evidence="3">Centrosome</location>
    </subcellularLocation>
</comment>
<keyword evidence="9" id="KW-0969">Cilium</keyword>
<dbReference type="GO" id="GO:0099513">
    <property type="term" value="C:polymeric cytoskeletal fiber"/>
    <property type="evidence" value="ECO:0007669"/>
    <property type="project" value="InterPro"/>
</dbReference>
<dbReference type="EMBL" id="WBNG01000001">
    <property type="protein sequence ID" value="NXD18804.1"/>
    <property type="molecule type" value="Genomic_DNA"/>
</dbReference>
<reference evidence="11" key="1">
    <citation type="submission" date="2019-09" db="EMBL/GenBank/DDBJ databases">
        <title>Bird 10,000 Genomes (B10K) Project - Family phase.</title>
        <authorList>
            <person name="Zhang G."/>
        </authorList>
    </citation>
    <scope>NUCLEOTIDE SEQUENCE</scope>
    <source>
        <strain evidence="11">B10K-IZCAS-20218</strain>
        <tissue evidence="11">Blood</tissue>
    </source>
</reference>
<keyword evidence="12" id="KW-1185">Reference proteome</keyword>
<dbReference type="PANTHER" id="PTHR17125">
    <property type="entry name" value="OUTER DENSE FIBER PROTEIN 1"/>
    <property type="match status" value="1"/>
</dbReference>
<evidence type="ECO:0000313" key="12">
    <source>
        <dbReference type="Proteomes" id="UP000623542"/>
    </source>
</evidence>
<evidence type="ECO:0000256" key="9">
    <source>
        <dbReference type="ARBA" id="ARBA00023069"/>
    </source>
</evidence>
<dbReference type="PANTHER" id="PTHR17125:SF2">
    <property type="entry name" value="OUTER DENSE FIBER PROTEIN 1"/>
    <property type="match status" value="1"/>
</dbReference>
<dbReference type="InterPro" id="IPR002068">
    <property type="entry name" value="A-crystallin/Hsp20_dom"/>
</dbReference>
<proteinExistence type="predicted"/>
<sequence>SRMKRLCRMLSPCCSPCNLDLVCVKGFDPRDVTVTVRDGKMIMSAEHCEEHNTCMGKTHNYCKMMKEVSLPPCLDKEEVTYSV</sequence>
<feature type="non-terminal residue" evidence="11">
    <location>
        <position position="83"/>
    </location>
</feature>
<gene>
    <name evidence="11" type="primary">Odf1</name>
    <name evidence="11" type="ORF">ELAFOR_R05795</name>
</gene>
<comment type="function">
    <text evidence="1">Component of the outer dense fibers (ODF) of spermatozoa. ODF are filamentous structures located on the outside of the axoneme in the midpiece and principal piece of the mammalian sperm tail and may help to maintain the passive elastic structures and elastic recoil of the sperm tail.</text>
</comment>
<dbReference type="Proteomes" id="UP000623542">
    <property type="component" value="Unassembled WGS sequence"/>
</dbReference>
<evidence type="ECO:0000256" key="3">
    <source>
        <dbReference type="ARBA" id="ARBA00004300"/>
    </source>
</evidence>
<evidence type="ECO:0000256" key="1">
    <source>
        <dbReference type="ARBA" id="ARBA00001979"/>
    </source>
</evidence>